<feature type="signal peptide" evidence="9">
    <location>
        <begin position="1"/>
        <end position="19"/>
    </location>
</feature>
<protein>
    <submittedName>
        <fullName evidence="11">CLUMA_CG015168, isoform A</fullName>
    </submittedName>
</protein>
<dbReference type="GO" id="GO:0005576">
    <property type="term" value="C:extracellular region"/>
    <property type="evidence" value="ECO:0007669"/>
    <property type="project" value="UniProtKB-SubCell"/>
</dbReference>
<dbReference type="InterPro" id="IPR001254">
    <property type="entry name" value="Trypsin_dom"/>
</dbReference>
<evidence type="ECO:0000256" key="7">
    <source>
        <dbReference type="ARBA" id="ARBA00024195"/>
    </source>
</evidence>
<evidence type="ECO:0000313" key="12">
    <source>
        <dbReference type="Proteomes" id="UP000183832"/>
    </source>
</evidence>
<keyword evidence="5 8" id="KW-0720">Serine protease</keyword>
<keyword evidence="6" id="KW-1015">Disulfide bond</keyword>
<evidence type="ECO:0000256" key="8">
    <source>
        <dbReference type="RuleBase" id="RU363034"/>
    </source>
</evidence>
<dbReference type="Gene3D" id="2.40.10.10">
    <property type="entry name" value="Trypsin-like serine proteases"/>
    <property type="match status" value="4"/>
</dbReference>
<dbReference type="PROSITE" id="PS00135">
    <property type="entry name" value="TRYPSIN_SER"/>
    <property type="match status" value="2"/>
</dbReference>
<dbReference type="GO" id="GO:0006508">
    <property type="term" value="P:proteolysis"/>
    <property type="evidence" value="ECO:0007669"/>
    <property type="project" value="UniProtKB-KW"/>
</dbReference>
<dbReference type="EMBL" id="CVRI01000057">
    <property type="protein sequence ID" value="CRL02424.1"/>
    <property type="molecule type" value="Genomic_DNA"/>
</dbReference>
<feature type="domain" description="Peptidase S1" evidence="10">
    <location>
        <begin position="482"/>
        <end position="719"/>
    </location>
</feature>
<evidence type="ECO:0000256" key="1">
    <source>
        <dbReference type="ARBA" id="ARBA00004239"/>
    </source>
</evidence>
<dbReference type="InterPro" id="IPR001314">
    <property type="entry name" value="Peptidase_S1A"/>
</dbReference>
<feature type="domain" description="Peptidase S1" evidence="10">
    <location>
        <begin position="46"/>
        <end position="280"/>
    </location>
</feature>
<dbReference type="Pfam" id="PF00089">
    <property type="entry name" value="Trypsin"/>
    <property type="match status" value="3"/>
</dbReference>
<comment type="subcellular location">
    <subcellularLocation>
        <location evidence="1">Secreted</location>
        <location evidence="1">Extracellular space</location>
    </subcellularLocation>
</comment>
<keyword evidence="9" id="KW-0732">Signal</keyword>
<dbReference type="InterPro" id="IPR043504">
    <property type="entry name" value="Peptidase_S1_PA_chymotrypsin"/>
</dbReference>
<evidence type="ECO:0000256" key="6">
    <source>
        <dbReference type="ARBA" id="ARBA00023157"/>
    </source>
</evidence>
<sequence length="743" mass="81588">MFRYMNYFIFLTTISLIKCELFQFPFGFESENKLQQAESSGGSPRIIGGETSPDHYPYQISLQLKRDGEAQGGFLSFLQGPRKECFLNENYIVTAAHCIEAFNISQMSVLAGTKDLRKESEGVRSLIDDCVIHPDYVELNTSDVSVCKLQTSLPLGDNIAPIELSKEYVGGGENCTLTGWGYTIPIREISTLPNELQRAELQTITNTECNQRGYNVGTKEICTFSRVLKGACGGDSGGPLQCNDNLVGIVSYGARICAIGLPDVFTRVSEFTEWIEQNSSGLPIPSLAKVRNLNMFSYLNYFIFLTTISLKKCELFQFPFGFESENTLQQAESSGGSPRIIGELSKEYIGGGEKCTLTGWGYTIPIRKVPTLPYELHRLKTQTITNTECNQRGQNVGNKEVCAFAGISEGACGGDSGGPLQCNGNLVGIASSGTRICATGLPDVFARVSEFTVVIAEMLLQFVECFILFMFATCSKLDDHKIVGGEESPIIYYYQISLQRVSTRWGREQYNHFCGGSILSEYYIITAAHCVQGQDVSSISVFAGTSDLEDTQNGIRRSITSCLIHPDYRKLNTSDIALCQVKVPFVFGPTVGKINIDNDYVNGGINCTLTGWGSIYIFRWLPIPFYSMLAYPDELHRVILTTISNENCIERGLIVDETQICTFTKFGQGACAGDSGGPLVYNGILVGIVSYGTAICSIGAPDVFTRASHFYDWIISNTDLSSAATTSNQQVQSILTAIPDIFQ</sequence>
<comment type="similarity">
    <text evidence="7">Belongs to the peptidase S1 family. CLIP subfamily.</text>
</comment>
<dbReference type="Proteomes" id="UP000183832">
    <property type="component" value="Unassembled WGS sequence"/>
</dbReference>
<gene>
    <name evidence="11" type="primary">similar to Chymotrypsin-2</name>
    <name evidence="11" type="ORF">CLUMA_CG015168</name>
</gene>
<feature type="chain" id="PRO_5012407713" evidence="9">
    <location>
        <begin position="20"/>
        <end position="743"/>
    </location>
</feature>
<reference evidence="11 12" key="1">
    <citation type="submission" date="2015-04" db="EMBL/GenBank/DDBJ databases">
        <authorList>
            <person name="Syromyatnikov M.Y."/>
            <person name="Popov V.N."/>
        </authorList>
    </citation>
    <scope>NUCLEOTIDE SEQUENCE [LARGE SCALE GENOMIC DNA]</scope>
</reference>
<dbReference type="PROSITE" id="PS00134">
    <property type="entry name" value="TRYPSIN_HIS"/>
    <property type="match status" value="2"/>
</dbReference>
<dbReference type="PROSITE" id="PS50240">
    <property type="entry name" value="TRYPSIN_DOM"/>
    <property type="match status" value="3"/>
</dbReference>
<keyword evidence="12" id="KW-1185">Reference proteome</keyword>
<dbReference type="STRING" id="568069.A0A1J1IQJ5"/>
<dbReference type="GO" id="GO:0004252">
    <property type="term" value="F:serine-type endopeptidase activity"/>
    <property type="evidence" value="ECO:0007669"/>
    <property type="project" value="InterPro"/>
</dbReference>
<accession>A0A1J1IQJ5</accession>
<dbReference type="PRINTS" id="PR00722">
    <property type="entry name" value="CHYMOTRYPSIN"/>
</dbReference>
<dbReference type="InterPro" id="IPR033116">
    <property type="entry name" value="TRYPSIN_SER"/>
</dbReference>
<evidence type="ECO:0000313" key="11">
    <source>
        <dbReference type="EMBL" id="CRL02424.1"/>
    </source>
</evidence>
<evidence type="ECO:0000256" key="3">
    <source>
        <dbReference type="ARBA" id="ARBA00022757"/>
    </source>
</evidence>
<keyword evidence="2 8" id="KW-0645">Protease</keyword>
<keyword evidence="3" id="KW-0222">Digestion</keyword>
<evidence type="ECO:0000256" key="9">
    <source>
        <dbReference type="SAM" id="SignalP"/>
    </source>
</evidence>
<dbReference type="OrthoDB" id="6755574at2759"/>
<dbReference type="PANTHER" id="PTHR24276">
    <property type="entry name" value="POLYSERASE-RELATED"/>
    <property type="match status" value="1"/>
</dbReference>
<dbReference type="FunFam" id="2.40.10.10:FF:000068">
    <property type="entry name" value="transmembrane protease serine 2"/>
    <property type="match status" value="2"/>
</dbReference>
<dbReference type="InterPro" id="IPR009003">
    <property type="entry name" value="Peptidase_S1_PA"/>
</dbReference>
<dbReference type="SUPFAM" id="SSF50494">
    <property type="entry name" value="Trypsin-like serine proteases"/>
    <property type="match status" value="3"/>
</dbReference>
<proteinExistence type="inferred from homology"/>
<evidence type="ECO:0000256" key="5">
    <source>
        <dbReference type="ARBA" id="ARBA00022825"/>
    </source>
</evidence>
<feature type="domain" description="Peptidase S1" evidence="10">
    <location>
        <begin position="282"/>
        <end position="468"/>
    </location>
</feature>
<dbReference type="InterPro" id="IPR018114">
    <property type="entry name" value="TRYPSIN_HIS"/>
</dbReference>
<name>A0A1J1IQJ5_9DIPT</name>
<keyword evidence="4 8" id="KW-0378">Hydrolase</keyword>
<evidence type="ECO:0000256" key="4">
    <source>
        <dbReference type="ARBA" id="ARBA00022801"/>
    </source>
</evidence>
<dbReference type="FunFam" id="2.40.10.10:FF:000036">
    <property type="entry name" value="Trypsin beta"/>
    <property type="match status" value="3"/>
</dbReference>
<dbReference type="GO" id="GO:0007586">
    <property type="term" value="P:digestion"/>
    <property type="evidence" value="ECO:0007669"/>
    <property type="project" value="UniProtKB-KW"/>
</dbReference>
<dbReference type="CDD" id="cd00190">
    <property type="entry name" value="Tryp_SPc"/>
    <property type="match status" value="2"/>
</dbReference>
<dbReference type="SMART" id="SM00020">
    <property type="entry name" value="Tryp_SPc"/>
    <property type="match status" value="2"/>
</dbReference>
<dbReference type="InterPro" id="IPR050430">
    <property type="entry name" value="Peptidase_S1"/>
</dbReference>
<dbReference type="PANTHER" id="PTHR24276:SF96">
    <property type="entry name" value="PEPTIDASE S1 DOMAIN-CONTAINING PROTEIN"/>
    <property type="match status" value="1"/>
</dbReference>
<organism evidence="11 12">
    <name type="scientific">Clunio marinus</name>
    <dbReference type="NCBI Taxonomy" id="568069"/>
    <lineage>
        <taxon>Eukaryota</taxon>
        <taxon>Metazoa</taxon>
        <taxon>Ecdysozoa</taxon>
        <taxon>Arthropoda</taxon>
        <taxon>Hexapoda</taxon>
        <taxon>Insecta</taxon>
        <taxon>Pterygota</taxon>
        <taxon>Neoptera</taxon>
        <taxon>Endopterygota</taxon>
        <taxon>Diptera</taxon>
        <taxon>Nematocera</taxon>
        <taxon>Chironomoidea</taxon>
        <taxon>Chironomidae</taxon>
        <taxon>Clunio</taxon>
    </lineage>
</organism>
<evidence type="ECO:0000259" key="10">
    <source>
        <dbReference type="PROSITE" id="PS50240"/>
    </source>
</evidence>
<dbReference type="AlphaFoldDB" id="A0A1J1IQJ5"/>
<evidence type="ECO:0000256" key="2">
    <source>
        <dbReference type="ARBA" id="ARBA00022670"/>
    </source>
</evidence>